<protein>
    <submittedName>
        <fullName evidence="2">Predicted protein</fullName>
    </submittedName>
</protein>
<proteinExistence type="predicted"/>
<evidence type="ECO:0000313" key="3">
    <source>
        <dbReference type="Proteomes" id="UP000001194"/>
    </source>
</evidence>
<dbReference type="AlphaFoldDB" id="B0DY35"/>
<name>B0DY35_LACBS</name>
<accession>B0DY35</accession>
<dbReference type="EMBL" id="DS547149">
    <property type="protein sequence ID" value="EDR00495.1"/>
    <property type="molecule type" value="Genomic_DNA"/>
</dbReference>
<dbReference type="HOGENOM" id="CLU_2027140_0_0_1"/>
<dbReference type="Proteomes" id="UP000001194">
    <property type="component" value="Unassembled WGS sequence"/>
</dbReference>
<feature type="region of interest" description="Disordered" evidence="1">
    <location>
        <begin position="18"/>
        <end position="67"/>
    </location>
</feature>
<dbReference type="InParanoid" id="B0DY35"/>
<feature type="compositionally biased region" description="Acidic residues" evidence="1">
    <location>
        <begin position="41"/>
        <end position="61"/>
    </location>
</feature>
<evidence type="ECO:0000256" key="1">
    <source>
        <dbReference type="SAM" id="MobiDB-lite"/>
    </source>
</evidence>
<gene>
    <name evidence="2" type="ORF">LACBIDRAFT_334103</name>
</gene>
<sequence>MNVVQLAPVFEKLLSLKFSGTGDPEHGDNVGLDQDSGANQDIDEGMESDEGEGMEIDEEEEGFRPEPKMSVVGIKLLQSNRSIYSSRTMSGLLELMSKKLAWGEMPSQLRHDTQANLQTLMD</sequence>
<organism evidence="3">
    <name type="scientific">Laccaria bicolor (strain S238N-H82 / ATCC MYA-4686)</name>
    <name type="common">Bicoloured deceiver</name>
    <name type="synonym">Laccaria laccata var. bicolor</name>
    <dbReference type="NCBI Taxonomy" id="486041"/>
    <lineage>
        <taxon>Eukaryota</taxon>
        <taxon>Fungi</taxon>
        <taxon>Dikarya</taxon>
        <taxon>Basidiomycota</taxon>
        <taxon>Agaricomycotina</taxon>
        <taxon>Agaricomycetes</taxon>
        <taxon>Agaricomycetidae</taxon>
        <taxon>Agaricales</taxon>
        <taxon>Agaricineae</taxon>
        <taxon>Hydnangiaceae</taxon>
        <taxon>Laccaria</taxon>
    </lineage>
</organism>
<dbReference type="GeneID" id="6084530"/>
<dbReference type="RefSeq" id="XP_001888887.1">
    <property type="nucleotide sequence ID" value="XM_001888852.1"/>
</dbReference>
<reference evidence="2 3" key="1">
    <citation type="journal article" date="2008" name="Nature">
        <title>The genome of Laccaria bicolor provides insights into mycorrhizal symbiosis.</title>
        <authorList>
            <person name="Martin F."/>
            <person name="Aerts A."/>
            <person name="Ahren D."/>
            <person name="Brun A."/>
            <person name="Danchin E.G.J."/>
            <person name="Duchaussoy F."/>
            <person name="Gibon J."/>
            <person name="Kohler A."/>
            <person name="Lindquist E."/>
            <person name="Pereda V."/>
            <person name="Salamov A."/>
            <person name="Shapiro H.J."/>
            <person name="Wuyts J."/>
            <person name="Blaudez D."/>
            <person name="Buee M."/>
            <person name="Brokstein P."/>
            <person name="Canbaeck B."/>
            <person name="Cohen D."/>
            <person name="Courty P.E."/>
            <person name="Coutinho P.M."/>
            <person name="Delaruelle C."/>
            <person name="Detter J.C."/>
            <person name="Deveau A."/>
            <person name="DiFazio S."/>
            <person name="Duplessis S."/>
            <person name="Fraissinet-Tachet L."/>
            <person name="Lucic E."/>
            <person name="Frey-Klett P."/>
            <person name="Fourrey C."/>
            <person name="Feussner I."/>
            <person name="Gay G."/>
            <person name="Grimwood J."/>
            <person name="Hoegger P.J."/>
            <person name="Jain P."/>
            <person name="Kilaru S."/>
            <person name="Labbe J."/>
            <person name="Lin Y.C."/>
            <person name="Legue V."/>
            <person name="Le Tacon F."/>
            <person name="Marmeisse R."/>
            <person name="Melayah D."/>
            <person name="Montanini B."/>
            <person name="Muratet M."/>
            <person name="Nehls U."/>
            <person name="Niculita-Hirzel H."/>
            <person name="Oudot-Le Secq M.P."/>
            <person name="Peter M."/>
            <person name="Quesneville H."/>
            <person name="Rajashekar B."/>
            <person name="Reich M."/>
            <person name="Rouhier N."/>
            <person name="Schmutz J."/>
            <person name="Yin T."/>
            <person name="Chalot M."/>
            <person name="Henrissat B."/>
            <person name="Kuees U."/>
            <person name="Lucas S."/>
            <person name="Van de Peer Y."/>
            <person name="Podila G.K."/>
            <person name="Polle A."/>
            <person name="Pukkila P.J."/>
            <person name="Richardson P.M."/>
            <person name="Rouze P."/>
            <person name="Sanders I.R."/>
            <person name="Stajich J.E."/>
            <person name="Tunlid A."/>
            <person name="Tuskan G."/>
            <person name="Grigoriev I.V."/>
        </authorList>
    </citation>
    <scope>NUCLEOTIDE SEQUENCE [LARGE SCALE GENOMIC DNA]</scope>
    <source>
        <strain evidence="3">S238N-H82 / ATCC MYA-4686</strain>
    </source>
</reference>
<evidence type="ECO:0000313" key="2">
    <source>
        <dbReference type="EMBL" id="EDR00495.1"/>
    </source>
</evidence>
<keyword evidence="3" id="KW-1185">Reference proteome</keyword>
<dbReference type="KEGG" id="lbc:LACBIDRAFT_334103"/>